<sequence>MPDIPLLETDRLVLRGFQIDDLDATAAMWAMPEVVRYIGGTPLSREQSWARMLRHIGMWSIMGFGFWAITDKLSGQLIGEAGFHEMRRAFTPSIENTMEAGWGLIPDVQGRGYASEALDAMWSWAKANKAGVPVTCIIDAQNAASIRLAERHGFRAFARSTYQGSEIVVFHKDVIASSESA</sequence>
<name>A0ABT1R3J1_9HYPH</name>
<dbReference type="Pfam" id="PF13302">
    <property type="entry name" value="Acetyltransf_3"/>
    <property type="match status" value="1"/>
</dbReference>
<evidence type="ECO:0000259" key="1">
    <source>
        <dbReference type="PROSITE" id="PS51186"/>
    </source>
</evidence>
<dbReference type="InterPro" id="IPR000182">
    <property type="entry name" value="GNAT_dom"/>
</dbReference>
<dbReference type="PANTHER" id="PTHR43792">
    <property type="entry name" value="GNAT FAMILY, PUTATIVE (AFU_ORTHOLOGUE AFUA_3G00765)-RELATED-RELATED"/>
    <property type="match status" value="1"/>
</dbReference>
<comment type="caution">
    <text evidence="2">The sequence shown here is derived from an EMBL/GenBank/DDBJ whole genome shotgun (WGS) entry which is preliminary data.</text>
</comment>
<proteinExistence type="predicted"/>
<organism evidence="2 3">
    <name type="scientific">Shinella lacus</name>
    <dbReference type="NCBI Taxonomy" id="2654216"/>
    <lineage>
        <taxon>Bacteria</taxon>
        <taxon>Pseudomonadati</taxon>
        <taxon>Pseudomonadota</taxon>
        <taxon>Alphaproteobacteria</taxon>
        <taxon>Hyphomicrobiales</taxon>
        <taxon>Rhizobiaceae</taxon>
        <taxon>Shinella</taxon>
    </lineage>
</organism>
<evidence type="ECO:0000313" key="2">
    <source>
        <dbReference type="EMBL" id="MCQ4629738.1"/>
    </source>
</evidence>
<dbReference type="EMBL" id="WHSB02000002">
    <property type="protein sequence ID" value="MCQ4629738.1"/>
    <property type="molecule type" value="Genomic_DNA"/>
</dbReference>
<dbReference type="InterPro" id="IPR016181">
    <property type="entry name" value="Acyl_CoA_acyltransferase"/>
</dbReference>
<dbReference type="RefSeq" id="WP_256115911.1">
    <property type="nucleotide sequence ID" value="NZ_WHSB02000002.1"/>
</dbReference>
<dbReference type="PROSITE" id="PS51186">
    <property type="entry name" value="GNAT"/>
    <property type="match status" value="1"/>
</dbReference>
<feature type="domain" description="N-acetyltransferase" evidence="1">
    <location>
        <begin position="12"/>
        <end position="175"/>
    </location>
</feature>
<gene>
    <name evidence="2" type="ORF">GB927_006795</name>
</gene>
<dbReference type="InterPro" id="IPR051531">
    <property type="entry name" value="N-acetyltransferase"/>
</dbReference>
<dbReference type="Proteomes" id="UP000996601">
    <property type="component" value="Unassembled WGS sequence"/>
</dbReference>
<keyword evidence="3" id="KW-1185">Reference proteome</keyword>
<accession>A0ABT1R3J1</accession>
<evidence type="ECO:0000313" key="3">
    <source>
        <dbReference type="Proteomes" id="UP000996601"/>
    </source>
</evidence>
<dbReference type="SUPFAM" id="SSF55729">
    <property type="entry name" value="Acyl-CoA N-acyltransferases (Nat)"/>
    <property type="match status" value="1"/>
</dbReference>
<dbReference type="PANTHER" id="PTHR43792:SF1">
    <property type="entry name" value="N-ACETYLTRANSFERASE DOMAIN-CONTAINING PROTEIN"/>
    <property type="match status" value="1"/>
</dbReference>
<protein>
    <submittedName>
        <fullName evidence="2">GNAT family N-acetyltransferase</fullName>
    </submittedName>
</protein>
<dbReference type="Gene3D" id="3.40.630.30">
    <property type="match status" value="1"/>
</dbReference>
<reference evidence="2" key="1">
    <citation type="submission" date="2021-07" db="EMBL/GenBank/DDBJ databases">
        <title>Shinella sp. nov., a novel member of the genus Shinella from water.</title>
        <authorList>
            <person name="Deng Y."/>
        </authorList>
    </citation>
    <scope>NUCLEOTIDE SEQUENCE</scope>
    <source>
        <strain evidence="2">CPCC 100929</strain>
    </source>
</reference>